<protein>
    <submittedName>
        <fullName evidence="1">Uncharacterized protein</fullName>
    </submittedName>
</protein>
<accession>A0A1X6NEC8</accession>
<gene>
    <name evidence="1" type="ORF">POSPLADRAFT_1037752</name>
</gene>
<reference evidence="1 2" key="1">
    <citation type="submission" date="2017-04" db="EMBL/GenBank/DDBJ databases">
        <title>Genome Sequence of the Model Brown-Rot Fungus Postia placenta SB12.</title>
        <authorList>
            <consortium name="DOE Joint Genome Institute"/>
            <person name="Gaskell J."/>
            <person name="Kersten P."/>
            <person name="Larrondo L.F."/>
            <person name="Canessa P."/>
            <person name="Martinez D."/>
            <person name="Hibbett D."/>
            <person name="Schmoll M."/>
            <person name="Kubicek C.P."/>
            <person name="Martinez A.T."/>
            <person name="Yadav J."/>
            <person name="Master E."/>
            <person name="Magnuson J.K."/>
            <person name="James T."/>
            <person name="Yaver D."/>
            <person name="Berka R."/>
            <person name="Labutti K."/>
            <person name="Lipzen A."/>
            <person name="Aerts A."/>
            <person name="Barry K."/>
            <person name="Henrissat B."/>
            <person name="Blanchette R."/>
            <person name="Grigoriev I."/>
            <person name="Cullen D."/>
        </authorList>
    </citation>
    <scope>NUCLEOTIDE SEQUENCE [LARGE SCALE GENOMIC DNA]</scope>
    <source>
        <strain evidence="1 2">MAD-698-R-SB12</strain>
    </source>
</reference>
<feature type="non-terminal residue" evidence="1">
    <location>
        <position position="1"/>
    </location>
</feature>
<dbReference type="EMBL" id="KZ110591">
    <property type="protein sequence ID" value="OSX66852.1"/>
    <property type="molecule type" value="Genomic_DNA"/>
</dbReference>
<organism evidence="1 2">
    <name type="scientific">Postia placenta MAD-698-R-SB12</name>
    <dbReference type="NCBI Taxonomy" id="670580"/>
    <lineage>
        <taxon>Eukaryota</taxon>
        <taxon>Fungi</taxon>
        <taxon>Dikarya</taxon>
        <taxon>Basidiomycota</taxon>
        <taxon>Agaricomycotina</taxon>
        <taxon>Agaricomycetes</taxon>
        <taxon>Polyporales</taxon>
        <taxon>Adustoporiaceae</taxon>
        <taxon>Rhodonia</taxon>
    </lineage>
</organism>
<keyword evidence="2" id="KW-1185">Reference proteome</keyword>
<proteinExistence type="predicted"/>
<dbReference type="GeneID" id="36322206"/>
<dbReference type="Proteomes" id="UP000194127">
    <property type="component" value="Unassembled WGS sequence"/>
</dbReference>
<dbReference type="AlphaFoldDB" id="A0A1X6NEC8"/>
<dbReference type="RefSeq" id="XP_024343646.1">
    <property type="nucleotide sequence ID" value="XM_024477256.1"/>
</dbReference>
<name>A0A1X6NEC8_9APHY</name>
<sequence length="81" mass="9360">LMRCLRTVCQACGKDEEDCLKGGRRCWEYVRRPNKGGRVVSACLDCHLLKVNCGEWLNVHIDQSNELLMRWGQRPLGGWNQ</sequence>
<evidence type="ECO:0000313" key="2">
    <source>
        <dbReference type="Proteomes" id="UP000194127"/>
    </source>
</evidence>
<evidence type="ECO:0000313" key="1">
    <source>
        <dbReference type="EMBL" id="OSX66852.1"/>
    </source>
</evidence>